<protein>
    <submittedName>
        <fullName evidence="1">Uncharacterized protein</fullName>
    </submittedName>
</protein>
<organism evidence="1">
    <name type="scientific">marine sediment metagenome</name>
    <dbReference type="NCBI Taxonomy" id="412755"/>
    <lineage>
        <taxon>unclassified sequences</taxon>
        <taxon>metagenomes</taxon>
        <taxon>ecological metagenomes</taxon>
    </lineage>
</organism>
<gene>
    <name evidence="1" type="ORF">LCGC14_0398960</name>
</gene>
<dbReference type="AlphaFoldDB" id="A0A0F9SXC6"/>
<comment type="caution">
    <text evidence="1">The sequence shown here is derived from an EMBL/GenBank/DDBJ whole genome shotgun (WGS) entry which is preliminary data.</text>
</comment>
<sequence length="56" mass="6371">MGVGESGSTIKFALANEKGPGQVWCEPGEHWVHEDDYDKEYEMCVHCLERKTKEGE</sequence>
<evidence type="ECO:0000313" key="1">
    <source>
        <dbReference type="EMBL" id="KKN73580.1"/>
    </source>
</evidence>
<accession>A0A0F9SXC6</accession>
<dbReference type="EMBL" id="LAZR01000341">
    <property type="protein sequence ID" value="KKN73580.1"/>
    <property type="molecule type" value="Genomic_DNA"/>
</dbReference>
<proteinExistence type="predicted"/>
<reference evidence="1" key="1">
    <citation type="journal article" date="2015" name="Nature">
        <title>Complex archaea that bridge the gap between prokaryotes and eukaryotes.</title>
        <authorList>
            <person name="Spang A."/>
            <person name="Saw J.H."/>
            <person name="Jorgensen S.L."/>
            <person name="Zaremba-Niedzwiedzka K."/>
            <person name="Martijn J."/>
            <person name="Lind A.E."/>
            <person name="van Eijk R."/>
            <person name="Schleper C."/>
            <person name="Guy L."/>
            <person name="Ettema T.J."/>
        </authorList>
    </citation>
    <scope>NUCLEOTIDE SEQUENCE</scope>
</reference>
<name>A0A0F9SXC6_9ZZZZ</name>